<protein>
    <submittedName>
        <fullName evidence="2">Uncharacterized protein</fullName>
    </submittedName>
</protein>
<proteinExistence type="predicted"/>
<dbReference type="GeneID" id="54284575"/>
<accession>A0A6A5Y320</accession>
<keyword evidence="3" id="KW-1185">Reference proteome</keyword>
<dbReference type="RefSeq" id="XP_033387998.1">
    <property type="nucleotide sequence ID" value="XM_033527178.1"/>
</dbReference>
<evidence type="ECO:0000313" key="2">
    <source>
        <dbReference type="EMBL" id="KAF2019659.1"/>
    </source>
</evidence>
<keyword evidence="1" id="KW-0472">Membrane</keyword>
<keyword evidence="1" id="KW-0812">Transmembrane</keyword>
<reference evidence="2" key="1">
    <citation type="journal article" date="2020" name="Stud. Mycol.">
        <title>101 Dothideomycetes genomes: a test case for predicting lifestyles and emergence of pathogens.</title>
        <authorList>
            <person name="Haridas S."/>
            <person name="Albert R."/>
            <person name="Binder M."/>
            <person name="Bloem J."/>
            <person name="Labutti K."/>
            <person name="Salamov A."/>
            <person name="Andreopoulos B."/>
            <person name="Baker S."/>
            <person name="Barry K."/>
            <person name="Bills G."/>
            <person name="Bluhm B."/>
            <person name="Cannon C."/>
            <person name="Castanera R."/>
            <person name="Culley D."/>
            <person name="Daum C."/>
            <person name="Ezra D."/>
            <person name="Gonzalez J."/>
            <person name="Henrissat B."/>
            <person name="Kuo A."/>
            <person name="Liang C."/>
            <person name="Lipzen A."/>
            <person name="Lutzoni F."/>
            <person name="Magnuson J."/>
            <person name="Mondo S."/>
            <person name="Nolan M."/>
            <person name="Ohm R."/>
            <person name="Pangilinan J."/>
            <person name="Park H.-J."/>
            <person name="Ramirez L."/>
            <person name="Alfaro M."/>
            <person name="Sun H."/>
            <person name="Tritt A."/>
            <person name="Yoshinaga Y."/>
            <person name="Zwiers L.-H."/>
            <person name="Turgeon B."/>
            <person name="Goodwin S."/>
            <person name="Spatafora J."/>
            <person name="Crous P."/>
            <person name="Grigoriev I."/>
        </authorList>
    </citation>
    <scope>NUCLEOTIDE SEQUENCE</scope>
    <source>
        <strain evidence="2">CBS 175.79</strain>
    </source>
</reference>
<evidence type="ECO:0000313" key="3">
    <source>
        <dbReference type="Proteomes" id="UP000799778"/>
    </source>
</evidence>
<dbReference type="Proteomes" id="UP000799778">
    <property type="component" value="Unassembled WGS sequence"/>
</dbReference>
<keyword evidence="1" id="KW-1133">Transmembrane helix</keyword>
<dbReference type="AlphaFoldDB" id="A0A6A5Y320"/>
<sequence>MRNFSAFCHRLATILLDFLVVFLLFSTLLIIRCSNGGTLNCIEALFTKRHAQLNRHQGTDGNPQLIQPESSWACEAQSVPFIACMTSYNVDTAMSPSLRVLCTLNGEQRLNTN</sequence>
<gene>
    <name evidence="2" type="ORF">BU24DRAFT_419278</name>
</gene>
<feature type="transmembrane region" description="Helical" evidence="1">
    <location>
        <begin position="12"/>
        <end position="31"/>
    </location>
</feature>
<name>A0A6A5Y320_9PLEO</name>
<organism evidence="2 3">
    <name type="scientific">Aaosphaeria arxii CBS 175.79</name>
    <dbReference type="NCBI Taxonomy" id="1450172"/>
    <lineage>
        <taxon>Eukaryota</taxon>
        <taxon>Fungi</taxon>
        <taxon>Dikarya</taxon>
        <taxon>Ascomycota</taxon>
        <taxon>Pezizomycotina</taxon>
        <taxon>Dothideomycetes</taxon>
        <taxon>Pleosporomycetidae</taxon>
        <taxon>Pleosporales</taxon>
        <taxon>Pleosporales incertae sedis</taxon>
        <taxon>Aaosphaeria</taxon>
    </lineage>
</organism>
<dbReference type="EMBL" id="ML978067">
    <property type="protein sequence ID" value="KAF2019659.1"/>
    <property type="molecule type" value="Genomic_DNA"/>
</dbReference>
<evidence type="ECO:0000256" key="1">
    <source>
        <dbReference type="SAM" id="Phobius"/>
    </source>
</evidence>